<dbReference type="GO" id="GO:0008519">
    <property type="term" value="F:ammonium channel activity"/>
    <property type="evidence" value="ECO:0007669"/>
    <property type="project" value="InterPro"/>
</dbReference>
<protein>
    <submittedName>
        <fullName evidence="8">Ammonium transporter</fullName>
    </submittedName>
</protein>
<evidence type="ECO:0000256" key="2">
    <source>
        <dbReference type="ARBA" id="ARBA00022692"/>
    </source>
</evidence>
<evidence type="ECO:0000313" key="8">
    <source>
        <dbReference type="EMBL" id="EGD47298.1"/>
    </source>
</evidence>
<feature type="signal peptide" evidence="6">
    <location>
        <begin position="1"/>
        <end position="24"/>
    </location>
</feature>
<dbReference type="GO" id="GO:0005886">
    <property type="term" value="C:plasma membrane"/>
    <property type="evidence" value="ECO:0007669"/>
    <property type="project" value="InterPro"/>
</dbReference>
<keyword evidence="3 5" id="KW-1133">Transmembrane helix</keyword>
<keyword evidence="4 5" id="KW-0472">Membrane</keyword>
<dbReference type="EMBL" id="ACXX02000008">
    <property type="protein sequence ID" value="EGD47298.1"/>
    <property type="molecule type" value="Genomic_DNA"/>
</dbReference>
<dbReference type="eggNOG" id="COG0004">
    <property type="taxonomic scope" value="Bacteria"/>
</dbReference>
<dbReference type="PANTHER" id="PTHR11730">
    <property type="entry name" value="AMMONIUM TRANSPORTER"/>
    <property type="match status" value="1"/>
</dbReference>
<organism evidence="8 9">
    <name type="scientific">Ruminiclostridium papyrosolvens DSM 2782</name>
    <dbReference type="NCBI Taxonomy" id="588581"/>
    <lineage>
        <taxon>Bacteria</taxon>
        <taxon>Bacillati</taxon>
        <taxon>Bacillota</taxon>
        <taxon>Clostridia</taxon>
        <taxon>Eubacteriales</taxon>
        <taxon>Oscillospiraceae</taxon>
        <taxon>Ruminiclostridium</taxon>
    </lineage>
</organism>
<keyword evidence="6" id="KW-0732">Signal</keyword>
<dbReference type="OrthoDB" id="9814202at2"/>
<name>F1TE58_9FIRM</name>
<dbReference type="InterPro" id="IPR029020">
    <property type="entry name" value="Ammonium/urea_transptr"/>
</dbReference>
<evidence type="ECO:0000256" key="5">
    <source>
        <dbReference type="SAM" id="Phobius"/>
    </source>
</evidence>
<dbReference type="STRING" id="588581.Cpap_1880"/>
<evidence type="ECO:0000256" key="1">
    <source>
        <dbReference type="ARBA" id="ARBA00004141"/>
    </source>
</evidence>
<dbReference type="InterPro" id="IPR002229">
    <property type="entry name" value="RhesusRHD"/>
</dbReference>
<dbReference type="Proteomes" id="UP000003860">
    <property type="component" value="Unassembled WGS sequence"/>
</dbReference>
<feature type="transmembrane region" description="Helical" evidence="5">
    <location>
        <begin position="103"/>
        <end position="122"/>
    </location>
</feature>
<evidence type="ECO:0000256" key="3">
    <source>
        <dbReference type="ARBA" id="ARBA00022989"/>
    </source>
</evidence>
<keyword evidence="2 5" id="KW-0812">Transmembrane</keyword>
<dbReference type="RefSeq" id="WP_004619661.1">
    <property type="nucleotide sequence ID" value="NZ_ACXX02000008.1"/>
</dbReference>
<gene>
    <name evidence="8" type="ORF">Cpap_1880</name>
</gene>
<dbReference type="InterPro" id="IPR024041">
    <property type="entry name" value="NH4_transpt_AmtB-like_dom"/>
</dbReference>
<keyword evidence="9" id="KW-1185">Reference proteome</keyword>
<feature type="transmembrane region" description="Helical" evidence="5">
    <location>
        <begin position="127"/>
        <end position="143"/>
    </location>
</feature>
<dbReference type="Pfam" id="PF00909">
    <property type="entry name" value="Ammonium_transp"/>
    <property type="match status" value="1"/>
</dbReference>
<sequence length="391" mass="41530">MKKGLFVLLSGFILTLFMPFSVFASTNEAVDGIRQVQQYNFSINILAMLLVGFGFLMVFVKKYGYSATTGTYLVVGAGIPLYLLLRYTGVISLESVNPQTIKGLLLAEFAVAAALISMGAVLGRLRLYQYALISVFLVPIYMINEWLVLDGGLGITKGFVDAAGSIVIHAFGAYFGLGLAIALTKQKHMDHPIESDASSDRFSMLGSMVLWIFWPSFCSAIVPAEQFEQTVVNTVLALCGATLITYLFSALLRKGKPAIADIANASLAGGVAIGATCNLVSAHVAFLIGLLAGALCVVGYTIIQPRLQRLLKIVDTCGVHNLHGMPGLLGGIIAIFVVPEAAKAQVAGIVFTVVLAFVGGIISGNIIRLTGSKEAVYEDGDEFEEAVEEAA</sequence>
<dbReference type="Gene3D" id="1.10.3430.10">
    <property type="entry name" value="Ammonium transporter AmtB like domains"/>
    <property type="match status" value="1"/>
</dbReference>
<feature type="transmembrane region" description="Helical" evidence="5">
    <location>
        <begin position="72"/>
        <end position="91"/>
    </location>
</feature>
<feature type="chain" id="PRO_5003276290" evidence="6">
    <location>
        <begin position="25"/>
        <end position="391"/>
    </location>
</feature>
<feature type="transmembrane region" description="Helical" evidence="5">
    <location>
        <begin position="163"/>
        <end position="183"/>
    </location>
</feature>
<dbReference type="TCDB" id="1.A.11.4.7">
    <property type="family name" value="the ammonium transporter channel (amt) family"/>
</dbReference>
<dbReference type="GO" id="GO:0097272">
    <property type="term" value="P:ammonium homeostasis"/>
    <property type="evidence" value="ECO:0007669"/>
    <property type="project" value="TreeGrafter"/>
</dbReference>
<reference evidence="8" key="1">
    <citation type="submission" date="2009-07" db="EMBL/GenBank/DDBJ databases">
        <authorList>
            <consortium name="US DOE Joint Genome Institute (JGI-PGF)"/>
            <person name="Lucas S."/>
            <person name="Copeland A."/>
            <person name="Lapidus A."/>
            <person name="Glavina del Rio T."/>
            <person name="Tice H."/>
            <person name="Bruce D."/>
            <person name="Goodwin L."/>
            <person name="Pitluck S."/>
            <person name="Larimer F."/>
            <person name="Land M.L."/>
            <person name="Mouttaki H."/>
            <person name="He Z."/>
            <person name="Zhou J."/>
            <person name="Hemme C.L."/>
        </authorList>
    </citation>
    <scope>NUCLEOTIDE SEQUENCE</scope>
    <source>
        <strain evidence="8">DSM 2782</strain>
    </source>
</reference>
<comment type="subcellular location">
    <subcellularLocation>
        <location evidence="1">Membrane</location>
        <topology evidence="1">Multi-pass membrane protein</topology>
    </subcellularLocation>
</comment>
<feature type="transmembrane region" description="Helical" evidence="5">
    <location>
        <begin position="230"/>
        <end position="251"/>
    </location>
</feature>
<evidence type="ECO:0000256" key="4">
    <source>
        <dbReference type="ARBA" id="ARBA00023136"/>
    </source>
</evidence>
<reference evidence="8" key="2">
    <citation type="submission" date="2011-01" db="EMBL/GenBank/DDBJ databases">
        <title>The Non-contiguous Finished genome of Clostridium papyrosolvens.</title>
        <authorList>
            <person name="Lucas S."/>
            <person name="Copeland A."/>
            <person name="Lapidus A."/>
            <person name="Cheng J.-F."/>
            <person name="Goodwin L."/>
            <person name="Pitluck S."/>
            <person name="Misra M."/>
            <person name="Chertkov O."/>
            <person name="Detter J.C."/>
            <person name="Han C."/>
            <person name="Tapia R."/>
            <person name="Land M."/>
            <person name="Hauser L."/>
            <person name="Kyrpides N."/>
            <person name="Ivanova N."/>
            <person name="Pagani I."/>
            <person name="Mouttaki H."/>
            <person name="He Z."/>
            <person name="Zhou J."/>
            <person name="Hemme C.L."/>
            <person name="Woyke T."/>
        </authorList>
    </citation>
    <scope>NUCLEOTIDE SEQUENCE [LARGE SCALE GENOMIC DNA]</scope>
    <source>
        <strain evidence="8">DSM 2782</strain>
    </source>
</reference>
<feature type="transmembrane region" description="Helical" evidence="5">
    <location>
        <begin position="204"/>
        <end position="224"/>
    </location>
</feature>
<feature type="transmembrane region" description="Helical" evidence="5">
    <location>
        <begin position="282"/>
        <end position="303"/>
    </location>
</feature>
<feature type="domain" description="Ammonium transporter AmtB-like" evidence="7">
    <location>
        <begin position="38"/>
        <end position="370"/>
    </location>
</feature>
<accession>F1TE58</accession>
<dbReference type="PRINTS" id="PR00342">
    <property type="entry name" value="RHESUSRHD"/>
</dbReference>
<evidence type="ECO:0000259" key="7">
    <source>
        <dbReference type="Pfam" id="PF00909"/>
    </source>
</evidence>
<feature type="transmembrane region" description="Helical" evidence="5">
    <location>
        <begin position="348"/>
        <end position="367"/>
    </location>
</feature>
<comment type="caution">
    <text evidence="8">The sequence shown here is derived from an EMBL/GenBank/DDBJ whole genome shotgun (WGS) entry which is preliminary data.</text>
</comment>
<dbReference type="AlphaFoldDB" id="F1TE58"/>
<feature type="transmembrane region" description="Helical" evidence="5">
    <location>
        <begin position="40"/>
        <end position="60"/>
    </location>
</feature>
<feature type="transmembrane region" description="Helical" evidence="5">
    <location>
        <begin position="324"/>
        <end position="342"/>
    </location>
</feature>
<evidence type="ECO:0000256" key="6">
    <source>
        <dbReference type="SAM" id="SignalP"/>
    </source>
</evidence>
<evidence type="ECO:0000313" key="9">
    <source>
        <dbReference type="Proteomes" id="UP000003860"/>
    </source>
</evidence>
<dbReference type="PANTHER" id="PTHR11730:SF60">
    <property type="entry name" value="RH50, ISOFORM D"/>
    <property type="match status" value="1"/>
</dbReference>
<dbReference type="SUPFAM" id="SSF111352">
    <property type="entry name" value="Ammonium transporter"/>
    <property type="match status" value="1"/>
</dbReference>
<proteinExistence type="predicted"/>